<organism evidence="1 2">
    <name type="scientific">Palleronia pontilimi</name>
    <dbReference type="NCBI Taxonomy" id="1964209"/>
    <lineage>
        <taxon>Bacteria</taxon>
        <taxon>Pseudomonadati</taxon>
        <taxon>Pseudomonadota</taxon>
        <taxon>Alphaproteobacteria</taxon>
        <taxon>Rhodobacterales</taxon>
        <taxon>Roseobacteraceae</taxon>
        <taxon>Palleronia</taxon>
    </lineage>
</organism>
<keyword evidence="2" id="KW-1185">Reference proteome</keyword>
<proteinExistence type="predicted"/>
<dbReference type="EMBL" id="JAEKPD010000010">
    <property type="protein sequence ID" value="MBJ3763506.1"/>
    <property type="molecule type" value="Genomic_DNA"/>
</dbReference>
<dbReference type="InterPro" id="IPR002060">
    <property type="entry name" value="Squ/phyt_synthse"/>
</dbReference>
<dbReference type="AlphaFoldDB" id="A0A934ID84"/>
<dbReference type="RefSeq" id="WP_198916670.1">
    <property type="nucleotide sequence ID" value="NZ_JAEKPD010000010.1"/>
</dbReference>
<protein>
    <submittedName>
        <fullName evidence="1">Squalene/phytoene synthase family protein</fullName>
    </submittedName>
</protein>
<reference evidence="1" key="1">
    <citation type="submission" date="2020-12" db="EMBL/GenBank/DDBJ databases">
        <title>Bacterial taxonomy.</title>
        <authorList>
            <person name="Pan X."/>
        </authorList>
    </citation>
    <scope>NUCLEOTIDE SEQUENCE</scope>
    <source>
        <strain evidence="1">KCTC 52957</strain>
    </source>
</reference>
<evidence type="ECO:0000313" key="2">
    <source>
        <dbReference type="Proteomes" id="UP000642488"/>
    </source>
</evidence>
<dbReference type="Gene3D" id="1.10.600.10">
    <property type="entry name" value="Farnesyl Diphosphate Synthase"/>
    <property type="match status" value="1"/>
</dbReference>
<dbReference type="InterPro" id="IPR008949">
    <property type="entry name" value="Isoprenoid_synthase_dom_sf"/>
</dbReference>
<name>A0A934ID84_9RHOB</name>
<gene>
    <name evidence="1" type="ORF">ILP92_12190</name>
</gene>
<dbReference type="Proteomes" id="UP000642488">
    <property type="component" value="Unassembled WGS sequence"/>
</dbReference>
<dbReference type="Pfam" id="PF00494">
    <property type="entry name" value="SQS_PSY"/>
    <property type="match status" value="1"/>
</dbReference>
<comment type="caution">
    <text evidence="1">The sequence shown here is derived from an EMBL/GenBank/DDBJ whole genome shotgun (WGS) entry which is preliminary data.</text>
</comment>
<sequence length="247" mass="26914">MSVNACAALVETGDPDRFLAAMAAPPDARRVLFPLYALNLEIARAPYVTSEPMLAEIRLQWYRDALDELRTGQSPRRHEVVTSLAAILDPVACDTLSRIADARRWDIARAPFLSEAQFRAHLNQSTGNLVWTAARLLGAGDEEGPVRKVAFAEGLARWFQAVPDLAARGMRPLVDDGPNAIRRLAEAALGDIAGVRLSKPARVATLSAWEAEPLLRQAAADPARVAAGRLALSPFRRRARLLRKAAI</sequence>
<evidence type="ECO:0000313" key="1">
    <source>
        <dbReference type="EMBL" id="MBJ3763506.1"/>
    </source>
</evidence>
<accession>A0A934ID84</accession>
<dbReference type="SUPFAM" id="SSF48576">
    <property type="entry name" value="Terpenoid synthases"/>
    <property type="match status" value="1"/>
</dbReference>